<feature type="disulfide bond" evidence="11">
    <location>
        <begin position="394"/>
        <end position="458"/>
    </location>
</feature>
<dbReference type="GO" id="GO:0031638">
    <property type="term" value="P:zymogen activation"/>
    <property type="evidence" value="ECO:0007669"/>
    <property type="project" value="TreeGrafter"/>
</dbReference>
<evidence type="ECO:0000256" key="9">
    <source>
        <dbReference type="ARBA" id="ARBA00064153"/>
    </source>
</evidence>
<dbReference type="PRINTS" id="PR00258">
    <property type="entry name" value="SPERACTRCPTR"/>
</dbReference>
<feature type="disulfide bond" evidence="11">
    <location>
        <begin position="598"/>
        <end position="608"/>
    </location>
</feature>
<comment type="subunit">
    <text evidence="9">Interacts with LGALS1 and laminin.</text>
</comment>
<dbReference type="PANTHER" id="PTHR48071:SF15">
    <property type="entry name" value="SRCR DOMAIN-CONTAINING PROTEIN"/>
    <property type="match status" value="1"/>
</dbReference>
<feature type="disulfide bond" evidence="11">
    <location>
        <begin position="62"/>
        <end position="126"/>
    </location>
</feature>
<evidence type="ECO:0000256" key="8">
    <source>
        <dbReference type="ARBA" id="ARBA00058074"/>
    </source>
</evidence>
<keyword evidence="4" id="KW-0677">Repeat</keyword>
<evidence type="ECO:0000313" key="16">
    <source>
        <dbReference type="Proteomes" id="UP001066276"/>
    </source>
</evidence>
<evidence type="ECO:0000313" key="15">
    <source>
        <dbReference type="EMBL" id="KAJ1131075.1"/>
    </source>
</evidence>
<dbReference type="GO" id="GO:0005615">
    <property type="term" value="C:extracellular space"/>
    <property type="evidence" value="ECO:0007669"/>
    <property type="project" value="TreeGrafter"/>
</dbReference>
<dbReference type="FunFam" id="3.10.250.10:FF:000002">
    <property type="entry name" value="Scavenger receptor cysteine-rich type 1 protein M130"/>
    <property type="match status" value="2"/>
</dbReference>
<feature type="disulfide bond" evidence="11">
    <location>
        <begin position="278"/>
        <end position="288"/>
    </location>
</feature>
<comment type="function">
    <text evidence="8">Binds to extracellular matrix proteins. Binds to pathogen-associated molecular patterns (PAMPs) present on the cell walls of Gram-positive and Gram-negative bacteria and fungi, behaving as a pattern recognition receptor (PRR). Induces bacterial and fungal aggregation and subsequent inhibition of PAMP-induced cytokine release. Does not possess intrinsic bactericidal activity. May play a role in the innate defense and homeostasis of certain epithelial surfaces.</text>
</comment>
<keyword evidence="5 11" id="KW-1015">Disulfide bond</keyword>
<dbReference type="PROSITE" id="PS00420">
    <property type="entry name" value="SRCR_1"/>
    <property type="match status" value="4"/>
</dbReference>
<feature type="domain" description="SRCR" evidence="14">
    <location>
        <begin position="747"/>
        <end position="845"/>
    </location>
</feature>
<feature type="disulfide bond" evidence="11">
    <location>
        <begin position="554"/>
        <end position="618"/>
    </location>
</feature>
<sequence>MSILLIHAQIKPAMEFLLCLIASFIIFLPTEAGTPTLRLAGGLDPCAGRVEVYHQGEWGTVCDDGWDIKDAQVVCRELNCGTAIQAPGRALFSQGSGRIWLSLVKCRGSETSLQECQHPQWGRNICRHEEDASVVCSGATIYIEKPNQSVMLQERKESNEKEQLQTTISPKVPTTYLEAPNRVVDSQDKEESKEMRQYPIKLLTHGMGLTLVNGPGRCAGRVEIFHENSWGTVCDDHWRLTNAQVVCRELGCGVALSAPGRAFFGEGTGPIWLDEVNCMGSESSLMHCPASSLGKHNCHHGEDAGVICSEELSVSQPTEDHNRSLAGQRESATQTLLRLFPTSPQPHITVKPMEPKQKQSEKSATGMGVTLVNGPGRCAGRVEVLHENTWGTVCDDHWGLINAHVVCRELGCGVALSAPGRAFFGEGTGPIWLDEVNCMGNESSLMHCTASSLGKHNCGHGEDAGVVCSEELSVSQPTEDHNRSLAGQRESATQTLLRLFPTSPQPHITVKPLEPKQKQSEESATGMGVTLVNGPGRCAGRVEVFHKNTWGTVCDDHWGLINAHVVCRELGCGVALSAPGRAFFGEGTGPIWLDEVNCMGSESSLMHCTASSLGKHNCGHGEDAGVVCSEELSVSQPVEGHNQSFAGQRESTTQRSFTTSPQPHIAGKPTRPKQQQPEGSAKEREHLFDVLPPPINTELLPPPPSHILEPNEEREHSFDVLPPPINTELLPPPPSHILEPNEDTFRVRLAGGTNGCSGRLEVYYDQQWGTVCKDGWNVLDAQVVCQELGCGSVVAFSIFFGQGFGPIWTDAFSCYGYEASLSQCNTERWGRHDCDHREDVGIICNVLSRKQPLNSTVPEQSGQTTFITEPQTALADHSLVNVSHQTSTTPLVSRASKHATTVSPDYPSRELQKTQTSEPTVTSTAPQSEPLWVRLVDGPSRCAGRVEVYHNQQWGTVCDDDWGMFDAQVVCRELHCGKVVSFLRVYGEGSGPIWKDEISCYGFESSLMQCNSAQWGDHDCNHSEDAGVQCEGFMTEEEKPENATLPTTLQTETSIKVNKEEIFPIPEASATPERSQVTCPHVDCVCHHSTPACEPQHLPDLVQVMREMRNDFRAITRPLQQGQHHLENIANSMHDLASLLHQLVKIFPLFVSQNHPGEAQQSMPCKPSETSDN</sequence>
<feature type="chain" id="PRO_5043854713" description="Soluble scavenger receptor cysteine-rich domain-containing protein SSC5D" evidence="13">
    <location>
        <begin position="33"/>
        <end position="1173"/>
    </location>
</feature>
<comment type="caution">
    <text evidence="15">The sequence shown here is derived from an EMBL/GenBank/DDBJ whole genome shotgun (WGS) entry which is preliminary data.</text>
</comment>
<comment type="caution">
    <text evidence="11">Lacks conserved residue(s) required for the propagation of feature annotation.</text>
</comment>
<protein>
    <recommendedName>
        <fullName evidence="10">Soluble scavenger receptor cysteine-rich domain-containing protein SSC5D</fullName>
    </recommendedName>
</protein>
<dbReference type="Gene3D" id="3.10.250.10">
    <property type="entry name" value="SRCR-like domain"/>
    <property type="match status" value="6"/>
</dbReference>
<feature type="disulfide bond" evidence="11">
    <location>
        <begin position="407"/>
        <end position="468"/>
    </location>
</feature>
<dbReference type="SMART" id="SM00202">
    <property type="entry name" value="SR"/>
    <property type="match status" value="6"/>
</dbReference>
<dbReference type="Pfam" id="PF00530">
    <property type="entry name" value="SRCR"/>
    <property type="match status" value="6"/>
</dbReference>
<feature type="compositionally biased region" description="Polar residues" evidence="12">
    <location>
        <begin position="638"/>
        <end position="662"/>
    </location>
</feature>
<dbReference type="PANTHER" id="PTHR48071">
    <property type="entry name" value="SRCR DOMAIN-CONTAINING PROTEIN"/>
    <property type="match status" value="1"/>
</dbReference>
<feature type="domain" description="SRCR" evidence="14">
    <location>
        <begin position="37"/>
        <end position="137"/>
    </location>
</feature>
<feature type="domain" description="SRCR" evidence="14">
    <location>
        <begin position="529"/>
        <end position="629"/>
    </location>
</feature>
<evidence type="ECO:0000256" key="7">
    <source>
        <dbReference type="ARBA" id="ARBA00023180"/>
    </source>
</evidence>
<evidence type="ECO:0000256" key="6">
    <source>
        <dbReference type="ARBA" id="ARBA00023170"/>
    </source>
</evidence>
<keyword evidence="3 13" id="KW-0732">Signal</keyword>
<dbReference type="FunFam" id="3.10.250.10:FF:000007">
    <property type="entry name" value="Soluble scavenger receptor cysteine-rich domain-containing protein SSC5D"/>
    <property type="match status" value="2"/>
</dbReference>
<feature type="region of interest" description="Disordered" evidence="12">
    <location>
        <begin position="343"/>
        <end position="363"/>
    </location>
</feature>
<feature type="disulfide bond" evidence="11">
    <location>
        <begin position="1000"/>
        <end position="1010"/>
    </location>
</feature>
<organism evidence="15 16">
    <name type="scientific">Pleurodeles waltl</name>
    <name type="common">Iberian ribbed newt</name>
    <dbReference type="NCBI Taxonomy" id="8319"/>
    <lineage>
        <taxon>Eukaryota</taxon>
        <taxon>Metazoa</taxon>
        <taxon>Chordata</taxon>
        <taxon>Craniata</taxon>
        <taxon>Vertebrata</taxon>
        <taxon>Euteleostomi</taxon>
        <taxon>Amphibia</taxon>
        <taxon>Batrachia</taxon>
        <taxon>Caudata</taxon>
        <taxon>Salamandroidea</taxon>
        <taxon>Salamandridae</taxon>
        <taxon>Pleurodelinae</taxon>
        <taxon>Pleurodeles</taxon>
    </lineage>
</organism>
<reference evidence="15" key="1">
    <citation type="journal article" date="2022" name="bioRxiv">
        <title>Sequencing and chromosome-scale assembly of the giantPleurodeles waltlgenome.</title>
        <authorList>
            <person name="Brown T."/>
            <person name="Elewa A."/>
            <person name="Iarovenko S."/>
            <person name="Subramanian E."/>
            <person name="Araus A.J."/>
            <person name="Petzold A."/>
            <person name="Susuki M."/>
            <person name="Suzuki K.-i.T."/>
            <person name="Hayashi T."/>
            <person name="Toyoda A."/>
            <person name="Oliveira C."/>
            <person name="Osipova E."/>
            <person name="Leigh N.D."/>
            <person name="Simon A."/>
            <person name="Yun M.H."/>
        </authorList>
    </citation>
    <scope>NUCLEOTIDE SEQUENCE</scope>
    <source>
        <strain evidence="15">20211129_DDA</strain>
        <tissue evidence="15">Liver</tissue>
    </source>
</reference>
<feature type="disulfide bond" evidence="11">
    <location>
        <begin position="234"/>
        <end position="298"/>
    </location>
</feature>
<feature type="disulfide bond" evidence="11">
    <location>
        <begin position="106"/>
        <end position="116"/>
    </location>
</feature>
<dbReference type="InterPro" id="IPR036772">
    <property type="entry name" value="SRCR-like_dom_sf"/>
</dbReference>
<dbReference type="PROSITE" id="PS50287">
    <property type="entry name" value="SRCR_2"/>
    <property type="match status" value="6"/>
</dbReference>
<feature type="disulfide bond" evidence="11">
    <location>
        <begin position="814"/>
        <end position="824"/>
    </location>
</feature>
<feature type="disulfide bond" evidence="11">
    <location>
        <begin position="75"/>
        <end position="136"/>
    </location>
</feature>
<evidence type="ECO:0000256" key="11">
    <source>
        <dbReference type="PROSITE-ProRule" id="PRU00196"/>
    </source>
</evidence>
<feature type="region of interest" description="Disordered" evidence="12">
    <location>
        <begin position="887"/>
        <end position="926"/>
    </location>
</feature>
<dbReference type="AlphaFoldDB" id="A0AAV7PZD3"/>
<feature type="compositionally biased region" description="Polar residues" evidence="12">
    <location>
        <begin position="913"/>
        <end position="926"/>
    </location>
</feature>
<dbReference type="InterPro" id="IPR001190">
    <property type="entry name" value="SRCR"/>
</dbReference>
<dbReference type="SUPFAM" id="SSF56487">
    <property type="entry name" value="SRCR-like"/>
    <property type="match status" value="6"/>
</dbReference>
<feature type="disulfide bond" evidence="11">
    <location>
        <begin position="438"/>
        <end position="448"/>
    </location>
</feature>
<evidence type="ECO:0000256" key="1">
    <source>
        <dbReference type="ARBA" id="ARBA00004613"/>
    </source>
</evidence>
<dbReference type="GO" id="GO:0004252">
    <property type="term" value="F:serine-type endopeptidase activity"/>
    <property type="evidence" value="ECO:0007669"/>
    <property type="project" value="TreeGrafter"/>
</dbReference>
<comment type="subcellular location">
    <subcellularLocation>
        <location evidence="1">Secreted</location>
    </subcellularLocation>
</comment>
<feature type="disulfide bond" evidence="11">
    <location>
        <begin position="247"/>
        <end position="308"/>
    </location>
</feature>
<keyword evidence="7" id="KW-0325">Glycoprotein</keyword>
<gene>
    <name evidence="15" type="ORF">NDU88_009418</name>
</gene>
<evidence type="ECO:0000256" key="12">
    <source>
        <dbReference type="SAM" id="MobiDB-lite"/>
    </source>
</evidence>
<keyword evidence="16" id="KW-1185">Reference proteome</keyword>
<name>A0AAV7PZD3_PLEWA</name>
<feature type="region of interest" description="Disordered" evidence="12">
    <location>
        <begin position="638"/>
        <end position="683"/>
    </location>
</feature>
<evidence type="ECO:0000256" key="5">
    <source>
        <dbReference type="ARBA" id="ARBA00023157"/>
    </source>
</evidence>
<accession>A0AAV7PZD3</accession>
<feature type="signal peptide" evidence="13">
    <location>
        <begin position="1"/>
        <end position="32"/>
    </location>
</feature>
<feature type="domain" description="SRCR" evidence="14">
    <location>
        <begin position="933"/>
        <end position="1031"/>
    </location>
</feature>
<dbReference type="EMBL" id="JANPWB010000011">
    <property type="protein sequence ID" value="KAJ1131075.1"/>
    <property type="molecule type" value="Genomic_DNA"/>
</dbReference>
<evidence type="ECO:0000256" key="4">
    <source>
        <dbReference type="ARBA" id="ARBA00022737"/>
    </source>
</evidence>
<dbReference type="FunFam" id="3.10.250.10:FF:000006">
    <property type="entry name" value="neurotrypsin isoform X2"/>
    <property type="match status" value="2"/>
</dbReference>
<keyword evidence="6" id="KW-0675">Receptor</keyword>
<feature type="domain" description="SRCR" evidence="14">
    <location>
        <begin position="369"/>
        <end position="469"/>
    </location>
</feature>
<keyword evidence="2" id="KW-0964">Secreted</keyword>
<proteinExistence type="predicted"/>
<evidence type="ECO:0000259" key="14">
    <source>
        <dbReference type="PROSITE" id="PS50287"/>
    </source>
</evidence>
<evidence type="ECO:0000256" key="10">
    <source>
        <dbReference type="ARBA" id="ARBA00069168"/>
    </source>
</evidence>
<evidence type="ECO:0000256" key="2">
    <source>
        <dbReference type="ARBA" id="ARBA00022525"/>
    </source>
</evidence>
<evidence type="ECO:0000256" key="13">
    <source>
        <dbReference type="SAM" id="SignalP"/>
    </source>
</evidence>
<evidence type="ECO:0000256" key="3">
    <source>
        <dbReference type="ARBA" id="ARBA00022729"/>
    </source>
</evidence>
<dbReference type="Proteomes" id="UP001066276">
    <property type="component" value="Chromosome 7"/>
</dbReference>
<dbReference type="GO" id="GO:0005886">
    <property type="term" value="C:plasma membrane"/>
    <property type="evidence" value="ECO:0007669"/>
    <property type="project" value="TreeGrafter"/>
</dbReference>
<feature type="domain" description="SRCR" evidence="14">
    <location>
        <begin position="209"/>
        <end position="309"/>
    </location>
</feature>
<feature type="disulfide bond" evidence="11">
    <location>
        <begin position="567"/>
        <end position="628"/>
    </location>
</feature>